<dbReference type="SUPFAM" id="SSF51735">
    <property type="entry name" value="NAD(P)-binding Rossmann-fold domains"/>
    <property type="match status" value="1"/>
</dbReference>
<feature type="domain" description="Rhodanese" evidence="1">
    <location>
        <begin position="4"/>
        <end position="54"/>
    </location>
</feature>
<dbReference type="Gene3D" id="3.40.50.720">
    <property type="entry name" value="NAD(P)-binding Rossmann-like Domain"/>
    <property type="match status" value="1"/>
</dbReference>
<sequence>MTSVLVYGAYGHTGRFVVTELRERGFEVVLSGRDAAKLPGGRPAPVDDPAALDRALGGVSAVINCAVASGRDIYAVSAPLAVEAVERILASRTRTKGVATAGEIFDAQDFLHALTPCIELVL</sequence>
<gene>
    <name evidence="2" type="ORF">M8542_49270</name>
</gene>
<dbReference type="PROSITE" id="PS50206">
    <property type="entry name" value="RHODANESE_3"/>
    <property type="match status" value="1"/>
</dbReference>
<dbReference type="Proteomes" id="UP001144096">
    <property type="component" value="Unassembled WGS sequence"/>
</dbReference>
<dbReference type="EMBL" id="JAMXQV010000057">
    <property type="protein sequence ID" value="MCR6490806.1"/>
    <property type="molecule type" value="Genomic_DNA"/>
</dbReference>
<reference evidence="2" key="1">
    <citation type="submission" date="2022-06" db="EMBL/GenBank/DDBJ databases">
        <title>Amycolatopsis iheyaensis sp. nov., a new species of the genus Amycolatopsis isolated from soil in Iheya island, Japan.</title>
        <authorList>
            <person name="Ngamcharungchit C."/>
            <person name="Kanto H."/>
            <person name="Take A."/>
            <person name="Intra B."/>
            <person name="Matsumoto A."/>
            <person name="Panbangred W."/>
            <person name="Inahashi Y."/>
        </authorList>
    </citation>
    <scope>NUCLEOTIDE SEQUENCE</scope>
    <source>
        <strain evidence="2">OK19-0408</strain>
    </source>
</reference>
<accession>A0A9X2NN14</accession>
<dbReference type="InterPro" id="IPR001763">
    <property type="entry name" value="Rhodanese-like_dom"/>
</dbReference>
<organism evidence="2 3">
    <name type="scientific">Amycolatopsis iheyensis</name>
    <dbReference type="NCBI Taxonomy" id="2945988"/>
    <lineage>
        <taxon>Bacteria</taxon>
        <taxon>Bacillati</taxon>
        <taxon>Actinomycetota</taxon>
        <taxon>Actinomycetes</taxon>
        <taxon>Pseudonocardiales</taxon>
        <taxon>Pseudonocardiaceae</taxon>
        <taxon>Amycolatopsis</taxon>
    </lineage>
</organism>
<dbReference type="InterPro" id="IPR016040">
    <property type="entry name" value="NAD(P)-bd_dom"/>
</dbReference>
<dbReference type="InterPro" id="IPR036291">
    <property type="entry name" value="NAD(P)-bd_dom_sf"/>
</dbReference>
<evidence type="ECO:0000313" key="2">
    <source>
        <dbReference type="EMBL" id="MCR6490806.1"/>
    </source>
</evidence>
<evidence type="ECO:0000259" key="1">
    <source>
        <dbReference type="PROSITE" id="PS50206"/>
    </source>
</evidence>
<evidence type="ECO:0000313" key="3">
    <source>
        <dbReference type="Proteomes" id="UP001144096"/>
    </source>
</evidence>
<proteinExistence type="predicted"/>
<name>A0A9X2NN14_9PSEU</name>
<comment type="caution">
    <text evidence="2">The sequence shown here is derived from an EMBL/GenBank/DDBJ whole genome shotgun (WGS) entry which is preliminary data.</text>
</comment>
<keyword evidence="3" id="KW-1185">Reference proteome</keyword>
<protein>
    <submittedName>
        <fullName evidence="2">NAD(P)H-binding protein</fullName>
    </submittedName>
</protein>
<dbReference type="RefSeq" id="WP_257927380.1">
    <property type="nucleotide sequence ID" value="NZ_JAMXQV010000057.1"/>
</dbReference>
<dbReference type="Pfam" id="PF13460">
    <property type="entry name" value="NAD_binding_10"/>
    <property type="match status" value="1"/>
</dbReference>
<dbReference type="AlphaFoldDB" id="A0A9X2NN14"/>